<reference evidence="2 3" key="1">
    <citation type="journal article" date="2016" name="Mol. Biol. Evol.">
        <title>Comparative Genomics of Early-Diverging Mushroom-Forming Fungi Provides Insights into the Origins of Lignocellulose Decay Capabilities.</title>
        <authorList>
            <person name="Nagy L.G."/>
            <person name="Riley R."/>
            <person name="Tritt A."/>
            <person name="Adam C."/>
            <person name="Daum C."/>
            <person name="Floudas D."/>
            <person name="Sun H."/>
            <person name="Yadav J.S."/>
            <person name="Pangilinan J."/>
            <person name="Larsson K.H."/>
            <person name="Matsuura K."/>
            <person name="Barry K."/>
            <person name="Labutti K."/>
            <person name="Kuo R."/>
            <person name="Ohm R.A."/>
            <person name="Bhattacharya S.S."/>
            <person name="Shirouzu T."/>
            <person name="Yoshinaga Y."/>
            <person name="Martin F.M."/>
            <person name="Grigoriev I.V."/>
            <person name="Hibbett D.S."/>
        </authorList>
    </citation>
    <scope>NUCLEOTIDE SEQUENCE [LARGE SCALE GENOMIC DNA]</scope>
    <source>
        <strain evidence="2 3">L-15889</strain>
    </source>
</reference>
<evidence type="ECO:0000256" key="1">
    <source>
        <dbReference type="SAM" id="MobiDB-lite"/>
    </source>
</evidence>
<dbReference type="Proteomes" id="UP000076727">
    <property type="component" value="Unassembled WGS sequence"/>
</dbReference>
<keyword evidence="3" id="KW-1185">Reference proteome</keyword>
<dbReference type="AlphaFoldDB" id="A0A165TK35"/>
<evidence type="ECO:0000313" key="3">
    <source>
        <dbReference type="Proteomes" id="UP000076727"/>
    </source>
</evidence>
<accession>A0A165TK35</accession>
<proteinExistence type="predicted"/>
<feature type="compositionally biased region" description="Basic and acidic residues" evidence="1">
    <location>
        <begin position="20"/>
        <end position="40"/>
    </location>
</feature>
<organism evidence="2 3">
    <name type="scientific">Daedalea quercina L-15889</name>
    <dbReference type="NCBI Taxonomy" id="1314783"/>
    <lineage>
        <taxon>Eukaryota</taxon>
        <taxon>Fungi</taxon>
        <taxon>Dikarya</taxon>
        <taxon>Basidiomycota</taxon>
        <taxon>Agaricomycotina</taxon>
        <taxon>Agaricomycetes</taxon>
        <taxon>Polyporales</taxon>
        <taxon>Fomitopsis</taxon>
    </lineage>
</organism>
<sequence length="415" mass="47691">MQNKVVSRAPIYDSNLSDARGNEKDEAPLSKKLRTSRDPGEALQAPFRSPQLPAELWSLIFTNVEDRHTIHSASLVCRVAHREADAFLYRDIIFKRWRNRYIATVHRALKASPRRQNMVRRLAIRSANGHIEEQAVTMLVEILLMVPNLIMLELAVFKPANLAILDPLLGQLASVCPFRLLVFLTDAPFETDIVGFYAQQQELIFLSWDIMHTTTRPPPAIPPTALNNLRFLRCETGIRPFVQSARSITHLEIGHLLQWQINQILELLSDQLVSFKIAERRNAQYTPLSPALVFRHGIPRGLKYLELREVDEFQSAPRPPKFTTLDSSDVLPFSEPGLSLETFVWQAMWMCPSDFRHPEIRCFAEDVSEACHSLRDFVFFSDKDEPMSYKLLEGELVGNKEPVEFPHDMYTWCKV</sequence>
<protein>
    <recommendedName>
        <fullName evidence="4">F-box domain-containing protein</fullName>
    </recommendedName>
</protein>
<evidence type="ECO:0008006" key="4">
    <source>
        <dbReference type="Google" id="ProtNLM"/>
    </source>
</evidence>
<dbReference type="OrthoDB" id="2801794at2759"/>
<evidence type="ECO:0000313" key="2">
    <source>
        <dbReference type="EMBL" id="KZT73559.1"/>
    </source>
</evidence>
<dbReference type="EMBL" id="KV429036">
    <property type="protein sequence ID" value="KZT73559.1"/>
    <property type="molecule type" value="Genomic_DNA"/>
</dbReference>
<name>A0A165TK35_9APHY</name>
<gene>
    <name evidence="2" type="ORF">DAEQUDRAFT_721619</name>
</gene>
<feature type="region of interest" description="Disordered" evidence="1">
    <location>
        <begin position="1"/>
        <end position="45"/>
    </location>
</feature>